<dbReference type="GO" id="GO:0006890">
    <property type="term" value="P:retrograde vesicle-mediated transport, Golgi to endoplasmic reticulum"/>
    <property type="evidence" value="ECO:0007669"/>
    <property type="project" value="TreeGrafter"/>
</dbReference>
<comment type="subcellular location">
    <subcellularLocation>
        <location evidence="1">Golgi apparatus membrane</location>
        <topology evidence="1">Peripheral membrane protein</topology>
    </subcellularLocation>
</comment>
<dbReference type="GO" id="GO:0000139">
    <property type="term" value="C:Golgi membrane"/>
    <property type="evidence" value="ECO:0007669"/>
    <property type="project" value="UniProtKB-SubCell"/>
</dbReference>
<feature type="region of interest" description="Disordered" evidence="9">
    <location>
        <begin position="904"/>
        <end position="933"/>
    </location>
</feature>
<dbReference type="GO" id="GO:0007030">
    <property type="term" value="P:Golgi organization"/>
    <property type="evidence" value="ECO:0007669"/>
    <property type="project" value="TreeGrafter"/>
</dbReference>
<evidence type="ECO:0000256" key="9">
    <source>
        <dbReference type="SAM" id="MobiDB-lite"/>
    </source>
</evidence>
<dbReference type="Pfam" id="PF10191">
    <property type="entry name" value="COG7"/>
    <property type="match status" value="2"/>
</dbReference>
<gene>
    <name evidence="10" type="ORF">OBBRIDRAFT_890394</name>
</gene>
<keyword evidence="5" id="KW-0653">Protein transport</keyword>
<dbReference type="InterPro" id="IPR019335">
    <property type="entry name" value="COG7"/>
</dbReference>
<feature type="region of interest" description="Disordered" evidence="9">
    <location>
        <begin position="806"/>
        <end position="830"/>
    </location>
</feature>
<feature type="region of interest" description="Disordered" evidence="9">
    <location>
        <begin position="637"/>
        <end position="685"/>
    </location>
</feature>
<name>A0A8E2DG12_9APHY</name>
<protein>
    <recommendedName>
        <fullName evidence="3">Conserved oligomeric Golgi complex subunit 7</fullName>
    </recommendedName>
    <alternativeName>
        <fullName evidence="8">Component of oligomeric Golgi complex 7</fullName>
    </alternativeName>
</protein>
<dbReference type="PANTHER" id="PTHR21443:SF0">
    <property type="entry name" value="CONSERVED OLIGOMERIC GOLGI COMPLEX SUBUNIT 7"/>
    <property type="match status" value="1"/>
</dbReference>
<dbReference type="EMBL" id="KV722521">
    <property type="protein sequence ID" value="OCH86575.1"/>
    <property type="molecule type" value="Genomic_DNA"/>
</dbReference>
<dbReference type="PANTHER" id="PTHR21443">
    <property type="entry name" value="CONSERVED OLIGOMERIC GOLGI COMPLEX COMPONENT 7"/>
    <property type="match status" value="1"/>
</dbReference>
<evidence type="ECO:0000313" key="11">
    <source>
        <dbReference type="Proteomes" id="UP000250043"/>
    </source>
</evidence>
<keyword evidence="4" id="KW-0813">Transport</keyword>
<reference evidence="10 11" key="1">
    <citation type="submission" date="2016-07" db="EMBL/GenBank/DDBJ databases">
        <title>Draft genome of the white-rot fungus Obba rivulosa 3A-2.</title>
        <authorList>
            <consortium name="DOE Joint Genome Institute"/>
            <person name="Miettinen O."/>
            <person name="Riley R."/>
            <person name="Acob R."/>
            <person name="Barry K."/>
            <person name="Cullen D."/>
            <person name="De Vries R."/>
            <person name="Hainaut M."/>
            <person name="Hatakka A."/>
            <person name="Henrissat B."/>
            <person name="Hilden K."/>
            <person name="Kuo R."/>
            <person name="Labutti K."/>
            <person name="Lipzen A."/>
            <person name="Makela M.R."/>
            <person name="Sandor L."/>
            <person name="Spatafora J.W."/>
            <person name="Grigoriev I.V."/>
            <person name="Hibbett D.S."/>
        </authorList>
    </citation>
    <scope>NUCLEOTIDE SEQUENCE [LARGE SCALE GENOMIC DNA]</scope>
    <source>
        <strain evidence="10 11">3A-2</strain>
    </source>
</reference>
<keyword evidence="11" id="KW-1185">Reference proteome</keyword>
<proteinExistence type="inferred from homology"/>
<dbReference type="AlphaFoldDB" id="A0A8E2DG12"/>
<comment type="similarity">
    <text evidence="2">Belongs to the COG7 family.</text>
</comment>
<dbReference type="OrthoDB" id="249612at2759"/>
<dbReference type="GO" id="GO:0017119">
    <property type="term" value="C:Golgi transport complex"/>
    <property type="evidence" value="ECO:0007669"/>
    <property type="project" value="InterPro"/>
</dbReference>
<keyword evidence="7" id="KW-0472">Membrane</keyword>
<feature type="compositionally biased region" description="Basic and acidic residues" evidence="9">
    <location>
        <begin position="904"/>
        <end position="923"/>
    </location>
</feature>
<evidence type="ECO:0000313" key="10">
    <source>
        <dbReference type="EMBL" id="OCH86575.1"/>
    </source>
</evidence>
<dbReference type="Proteomes" id="UP000250043">
    <property type="component" value="Unassembled WGS sequence"/>
</dbReference>
<dbReference type="GO" id="GO:0006886">
    <property type="term" value="P:intracellular protein transport"/>
    <property type="evidence" value="ECO:0007669"/>
    <property type="project" value="InterPro"/>
</dbReference>
<feature type="region of interest" description="Disordered" evidence="9">
    <location>
        <begin position="381"/>
        <end position="409"/>
    </location>
</feature>
<evidence type="ECO:0000256" key="5">
    <source>
        <dbReference type="ARBA" id="ARBA00022927"/>
    </source>
</evidence>
<organism evidence="10 11">
    <name type="scientific">Obba rivulosa</name>
    <dbReference type="NCBI Taxonomy" id="1052685"/>
    <lineage>
        <taxon>Eukaryota</taxon>
        <taxon>Fungi</taxon>
        <taxon>Dikarya</taxon>
        <taxon>Basidiomycota</taxon>
        <taxon>Agaricomycotina</taxon>
        <taxon>Agaricomycetes</taxon>
        <taxon>Polyporales</taxon>
        <taxon>Gelatoporiaceae</taxon>
        <taxon>Obba</taxon>
    </lineage>
</organism>
<evidence type="ECO:0000256" key="8">
    <source>
        <dbReference type="ARBA" id="ARBA00031345"/>
    </source>
</evidence>
<evidence type="ECO:0000256" key="3">
    <source>
        <dbReference type="ARBA" id="ARBA00020984"/>
    </source>
</evidence>
<accession>A0A8E2DG12</accession>
<sequence>MAATSHATLDGYNASTSAVLSSLESSDSVVSWINDVLDADSTGPSDSSVRPAALTDLDKRITSLVGTLEIASEDTSSQVERLIEDISRGASRLTYDLHFMREGALSLQTVLHEVESNSRTSLSADTNAALERLHFLDTVKRNMESAREVLREAESWGTLESDVTSLLGERSYEKAAERLGEASKSMAVFEGTPEYESRRTMMVSLQNQLEAALSSALVAAVQSQDVAVCRSYFVIFSNIQREAEFRNYYYGSRRAALAETWSNTALSDCTPAAPAGAEGQTFAAFLSSFYASFLNVLQTERVSVPSIFPDPQPTLSSLITSTFNALQPSFSDRLGSLASHHGSTALPPLIAAYRATEELAVSVQKIFEKLGYSPLFAPAGASDPGAQRTLSRRRSSRSSMSISRRPTHRTSISSIDATALTLPRSEWEQTLFEPFLEFQAEYGALEQRFLEHILTAIHQSPTLRGTSSVDRARILRERSVDVFSAAEDAVGRCTSFTHGYGAAGLIRAVDRFVALFVDSARQEVAGGGRRTAADSVGSLGAPGAGELSDLDYNADDWVEIQALLHLLEAVRALSERTATFESALRAALVRMAASIRDVRASPGDPRMSGTTRGALMLLMQSTLNSVELQELLGKVESEATHAPQPPPPARAEPHLMSTATPGAASGLDSRRSPHVPAPLTSAATPPLLPQVRTSISQLARTCQTALQGTLLAPLRAHLASYPSLPLWSEGAAGEAKRTAGAASEVQVPTFSRSPTAPMQRVAEGLLNLPRLFEVYAADDALAVELAGLPFVSRALLQSLAEPPAPPDLLAARRSPSLSLRGPPPPPADAQLAPEAVAAAWLSALGRALLAHLTRAVLPRIRMLGAGGAAQLAADLGYLGNVARALGVEWAPLDRWRRWVEADDAEGRKKAGDVGRGEGERLGDESEEEETDEEVLRTIARLRGWSS</sequence>
<keyword evidence="6" id="KW-0333">Golgi apparatus</keyword>
<evidence type="ECO:0000256" key="7">
    <source>
        <dbReference type="ARBA" id="ARBA00023136"/>
    </source>
</evidence>
<feature type="compositionally biased region" description="Low complexity" evidence="9">
    <location>
        <begin position="807"/>
        <end position="820"/>
    </location>
</feature>
<evidence type="ECO:0000256" key="6">
    <source>
        <dbReference type="ARBA" id="ARBA00023034"/>
    </source>
</evidence>
<evidence type="ECO:0000256" key="2">
    <source>
        <dbReference type="ARBA" id="ARBA00005831"/>
    </source>
</evidence>
<evidence type="ECO:0000256" key="4">
    <source>
        <dbReference type="ARBA" id="ARBA00022448"/>
    </source>
</evidence>
<evidence type="ECO:0000256" key="1">
    <source>
        <dbReference type="ARBA" id="ARBA00004395"/>
    </source>
</evidence>